<sequence>MKRKGDFTDSEDDEISAPEVEQEEDVYKGILMVQDKTMAYKLVHCRLEFNNHCLKGKSEEVSMTVNLNQGFEIQEMRGLWPGFTLVSKSDQFAHITDQHGFTSQSSLARFHADTISDNKEWLEQIRLYTLQNDSEGEEP</sequence>
<feature type="region of interest" description="Disordered" evidence="1">
    <location>
        <begin position="1"/>
        <end position="20"/>
    </location>
</feature>
<organism evidence="2 3">
    <name type="scientific">Planoprotostelium fungivorum</name>
    <dbReference type="NCBI Taxonomy" id="1890364"/>
    <lineage>
        <taxon>Eukaryota</taxon>
        <taxon>Amoebozoa</taxon>
        <taxon>Evosea</taxon>
        <taxon>Variosea</taxon>
        <taxon>Cavosteliida</taxon>
        <taxon>Cavosteliaceae</taxon>
        <taxon>Planoprotostelium</taxon>
    </lineage>
</organism>
<dbReference type="InParanoid" id="A0A2P6N6B0"/>
<proteinExistence type="predicted"/>
<comment type="caution">
    <text evidence="2">The sequence shown here is derived from an EMBL/GenBank/DDBJ whole genome shotgun (WGS) entry which is preliminary data.</text>
</comment>
<dbReference type="Proteomes" id="UP000241769">
    <property type="component" value="Unassembled WGS sequence"/>
</dbReference>
<accession>A0A2P6N6B0</accession>
<reference evidence="2 3" key="1">
    <citation type="journal article" date="2018" name="Genome Biol. Evol.">
        <title>Multiple Roots of Fruiting Body Formation in Amoebozoa.</title>
        <authorList>
            <person name="Hillmann F."/>
            <person name="Forbes G."/>
            <person name="Novohradska S."/>
            <person name="Ferling I."/>
            <person name="Riege K."/>
            <person name="Groth M."/>
            <person name="Westermann M."/>
            <person name="Marz M."/>
            <person name="Spaller T."/>
            <person name="Winckler T."/>
            <person name="Schaap P."/>
            <person name="Glockner G."/>
        </authorList>
    </citation>
    <scope>NUCLEOTIDE SEQUENCE [LARGE SCALE GENOMIC DNA]</scope>
    <source>
        <strain evidence="2 3">Jena</strain>
    </source>
</reference>
<evidence type="ECO:0000313" key="2">
    <source>
        <dbReference type="EMBL" id="PRP79473.1"/>
    </source>
</evidence>
<dbReference type="AlphaFoldDB" id="A0A2P6N6B0"/>
<evidence type="ECO:0000313" key="3">
    <source>
        <dbReference type="Proteomes" id="UP000241769"/>
    </source>
</evidence>
<name>A0A2P6N6B0_9EUKA</name>
<evidence type="ECO:0000256" key="1">
    <source>
        <dbReference type="SAM" id="MobiDB-lite"/>
    </source>
</evidence>
<protein>
    <submittedName>
        <fullName evidence="2">Uncharacterized protein</fullName>
    </submittedName>
</protein>
<gene>
    <name evidence="2" type="ORF">PROFUN_12599</name>
</gene>
<feature type="compositionally biased region" description="Acidic residues" evidence="1">
    <location>
        <begin position="8"/>
        <end position="20"/>
    </location>
</feature>
<keyword evidence="3" id="KW-1185">Reference proteome</keyword>
<dbReference type="EMBL" id="MDYQ01000183">
    <property type="protein sequence ID" value="PRP79473.1"/>
    <property type="molecule type" value="Genomic_DNA"/>
</dbReference>